<dbReference type="AlphaFoldDB" id="A0A7W4Z5W7"/>
<dbReference type="InterPro" id="IPR017853">
    <property type="entry name" value="GH"/>
</dbReference>
<reference evidence="1 2" key="1">
    <citation type="submission" date="2020-08" db="EMBL/GenBank/DDBJ databases">
        <title>Genomic Encyclopedia of Type Strains, Phase III (KMG-III): the genomes of soil and plant-associated and newly described type strains.</title>
        <authorList>
            <person name="Whitman W."/>
        </authorList>
    </citation>
    <scope>NUCLEOTIDE SEQUENCE [LARGE SCALE GENOMIC DNA]</scope>
    <source>
        <strain evidence="1 2">CECT 8654</strain>
    </source>
</reference>
<dbReference type="Pfam" id="PF03662">
    <property type="entry name" value="Glyco_hydro_79n"/>
    <property type="match status" value="1"/>
</dbReference>
<evidence type="ECO:0000313" key="2">
    <source>
        <dbReference type="Proteomes" id="UP000537130"/>
    </source>
</evidence>
<keyword evidence="1" id="KW-0326">Glycosidase</keyword>
<dbReference type="PANTHER" id="PTHR46145">
    <property type="entry name" value="HEPARANASE"/>
    <property type="match status" value="1"/>
</dbReference>
<dbReference type="RefSeq" id="WP_183410679.1">
    <property type="nucleotide sequence ID" value="NZ_JACHWY010000002.1"/>
</dbReference>
<dbReference type="PANTHER" id="PTHR46145:SF4">
    <property type="entry name" value="HEPARANASE"/>
    <property type="match status" value="1"/>
</dbReference>
<evidence type="ECO:0000313" key="1">
    <source>
        <dbReference type="EMBL" id="MBB3047929.1"/>
    </source>
</evidence>
<dbReference type="Gene3D" id="3.20.20.80">
    <property type="entry name" value="Glycosidases"/>
    <property type="match status" value="1"/>
</dbReference>
<keyword evidence="1" id="KW-0378">Hydrolase</keyword>
<dbReference type="GO" id="GO:0005615">
    <property type="term" value="C:extracellular space"/>
    <property type="evidence" value="ECO:0007669"/>
    <property type="project" value="TreeGrafter"/>
</dbReference>
<sequence>MRATFLLRRLYKHLKFLLTHWQKSRGLRQRADHTVILSLPVTEPVALVDRRFLSFSIDISVLAGGYWWEGALDTKRGLGTLRVPPMNLNTKKLDKLVQKLGPAYLRIGGSEADKIHYFDRPVSEPDALVLTHQQWDDLHAFVERNQLKLFFTCKYGLFSRKEHGRWQGSEVAELVNYSKARGYTIDVFELGNELNAYWAFHGLRAQPKATDLARDYEHFSQLVRASFPKARICGPGSAFWPRLGETVRPVSNITPRFLASLTTPLDIVDWHYYPFQSDRSPLRTRRARLKTLINPASFKDFERYSKRLKKLRDRFQPNAELWTGETGSAQCGGQPDLSDRWASSFWWADQLGQGARLGHKVMVRQSLLGGDYGMIARLTLKPRPDYWVSWMWGQLMGQDVYAIDSRADGLRAYLHRARDGKGWILLLINLIASEVKISLPPHLEATEGFELIAKKLDSRRLRLNGEKLRWRSGKVSLADFPAKSFTGKVPTYSISFWRCTLHN</sequence>
<dbReference type="SUPFAM" id="SSF51445">
    <property type="entry name" value="(Trans)glycosidases"/>
    <property type="match status" value="1"/>
</dbReference>
<dbReference type="GO" id="GO:0016798">
    <property type="term" value="F:hydrolase activity, acting on glycosyl bonds"/>
    <property type="evidence" value="ECO:0007669"/>
    <property type="project" value="UniProtKB-KW"/>
</dbReference>
<dbReference type="GO" id="GO:0031012">
    <property type="term" value="C:extracellular matrix"/>
    <property type="evidence" value="ECO:0007669"/>
    <property type="project" value="TreeGrafter"/>
</dbReference>
<dbReference type="InterPro" id="IPR005199">
    <property type="entry name" value="Glyco_hydro_79"/>
</dbReference>
<gene>
    <name evidence="1" type="ORF">FHR99_002195</name>
</gene>
<name>A0A7W4Z5W7_9GAMM</name>
<accession>A0A7W4Z5W7</accession>
<organism evidence="1 2">
    <name type="scientific">Litorivivens lipolytica</name>
    <dbReference type="NCBI Taxonomy" id="1524264"/>
    <lineage>
        <taxon>Bacteria</taxon>
        <taxon>Pseudomonadati</taxon>
        <taxon>Pseudomonadota</taxon>
        <taxon>Gammaproteobacteria</taxon>
        <taxon>Litorivivens</taxon>
    </lineage>
</organism>
<dbReference type="EMBL" id="JACHWY010000002">
    <property type="protein sequence ID" value="MBB3047929.1"/>
    <property type="molecule type" value="Genomic_DNA"/>
</dbReference>
<dbReference type="GO" id="GO:0016020">
    <property type="term" value="C:membrane"/>
    <property type="evidence" value="ECO:0007669"/>
    <property type="project" value="InterPro"/>
</dbReference>
<protein>
    <submittedName>
        <fullName evidence="1">Heparanase 1</fullName>
        <ecNumber evidence="1">3.2.1.166</ecNumber>
    </submittedName>
</protein>
<dbReference type="EC" id="3.2.1.166" evidence="1"/>
<keyword evidence="2" id="KW-1185">Reference proteome</keyword>
<proteinExistence type="predicted"/>
<comment type="caution">
    <text evidence="1">The sequence shown here is derived from an EMBL/GenBank/DDBJ whole genome shotgun (WGS) entry which is preliminary data.</text>
</comment>
<dbReference type="Proteomes" id="UP000537130">
    <property type="component" value="Unassembled WGS sequence"/>
</dbReference>